<keyword evidence="1" id="KW-1133">Transmembrane helix</keyword>
<dbReference type="EMBL" id="LT629748">
    <property type="protein sequence ID" value="SDS80995.1"/>
    <property type="molecule type" value="Genomic_DNA"/>
</dbReference>
<dbReference type="PANTHER" id="PTHR30199:SF0">
    <property type="entry name" value="INNER MEMBRANE PROTEIN YDCO"/>
    <property type="match status" value="1"/>
</dbReference>
<evidence type="ECO:0000313" key="2">
    <source>
        <dbReference type="EMBL" id="SDS80995.1"/>
    </source>
</evidence>
<dbReference type="OrthoDB" id="9792424at2"/>
<feature type="transmembrane region" description="Helical" evidence="1">
    <location>
        <begin position="44"/>
        <end position="64"/>
    </location>
</feature>
<feature type="transmembrane region" description="Helical" evidence="1">
    <location>
        <begin position="291"/>
        <end position="313"/>
    </location>
</feature>
<feature type="transmembrane region" description="Helical" evidence="1">
    <location>
        <begin position="71"/>
        <end position="91"/>
    </location>
</feature>
<feature type="transmembrane region" description="Helical" evidence="1">
    <location>
        <begin position="247"/>
        <end position="271"/>
    </location>
</feature>
<dbReference type="STRING" id="797277.SAMN05216198_2841"/>
<keyword evidence="1" id="KW-0472">Membrane</keyword>
<dbReference type="Proteomes" id="UP000243426">
    <property type="component" value="Chromosome I"/>
</dbReference>
<gene>
    <name evidence="2" type="ORF">SAMN05216198_2841</name>
</gene>
<evidence type="ECO:0000256" key="1">
    <source>
        <dbReference type="SAM" id="Phobius"/>
    </source>
</evidence>
<dbReference type="GO" id="GO:0042925">
    <property type="term" value="F:benzoate transmembrane transporter activity"/>
    <property type="evidence" value="ECO:0007669"/>
    <property type="project" value="InterPro"/>
</dbReference>
<feature type="transmembrane region" description="Helical" evidence="1">
    <location>
        <begin position="121"/>
        <end position="137"/>
    </location>
</feature>
<reference evidence="3" key="1">
    <citation type="submission" date="2016-10" db="EMBL/GenBank/DDBJ databases">
        <authorList>
            <person name="Varghese N."/>
            <person name="Submissions S."/>
        </authorList>
    </citation>
    <scope>NUCLEOTIDE SEQUENCE [LARGE SCALE GENOMIC DNA]</scope>
    <source>
        <strain evidence="3">2SM5</strain>
    </source>
</reference>
<accession>A0A1H1V8E2</accession>
<dbReference type="RefSeq" id="WP_090274367.1">
    <property type="nucleotide sequence ID" value="NZ_LT629748.1"/>
</dbReference>
<dbReference type="Pfam" id="PF03594">
    <property type="entry name" value="BenE"/>
    <property type="match status" value="1"/>
</dbReference>
<feature type="transmembrane region" description="Helical" evidence="1">
    <location>
        <begin position="143"/>
        <end position="162"/>
    </location>
</feature>
<dbReference type="GO" id="GO:0005886">
    <property type="term" value="C:plasma membrane"/>
    <property type="evidence" value="ECO:0007669"/>
    <property type="project" value="TreeGrafter"/>
</dbReference>
<dbReference type="NCBIfam" id="TIGR00843">
    <property type="entry name" value="benE"/>
    <property type="match status" value="1"/>
</dbReference>
<keyword evidence="3" id="KW-1185">Reference proteome</keyword>
<dbReference type="AlphaFoldDB" id="A0A1H1V8E2"/>
<organism evidence="2 3">
    <name type="scientific">Halopseudomonas litoralis</name>
    <dbReference type="NCBI Taxonomy" id="797277"/>
    <lineage>
        <taxon>Bacteria</taxon>
        <taxon>Pseudomonadati</taxon>
        <taxon>Pseudomonadota</taxon>
        <taxon>Gammaproteobacteria</taxon>
        <taxon>Pseudomonadales</taxon>
        <taxon>Pseudomonadaceae</taxon>
        <taxon>Halopseudomonas</taxon>
    </lineage>
</organism>
<sequence length="409" mass="42200">MSFFKDLSLSSFSAGFVAVLVGFTSSAALVFQAARELGATPAQIGSWMLALCLGIGLSGIYLSWRFKAPVVTAWSTPGAAVLVTAASSASLQEATGAFIICGLLMALCGFFGWFERIMQRIPPAIAAGMLAGVLLRFGMEAFAALETAFGLVLPMLLTYLLARRLIPRYAVIAPLVVGIAVAATAGMLDFSALSFTVTTPQWVTPSFSVQALMGVALPLFAVSVASQNLPGLAVLRAAGYQTPASPLIGWTGMATLVLAPFGAFGINLAAITAAICTGPEAHDDPGKRYTAAIVSGIFYLIAGIFGASIGALFLAFPKELVLAIAGFALINTIGSGLVSALQEERHREAALITFLVTASGVSLLGIASAFWGMVAGAGALLILQAPGLQSQLRRNGKTEPAQAQSTEKS</sequence>
<dbReference type="InterPro" id="IPR004711">
    <property type="entry name" value="Benzoate_Transporter"/>
</dbReference>
<protein>
    <submittedName>
        <fullName evidence="2">Benzoate membrane transport protein</fullName>
    </submittedName>
</protein>
<feature type="transmembrane region" description="Helical" evidence="1">
    <location>
        <begin position="169"/>
        <end position="187"/>
    </location>
</feature>
<feature type="transmembrane region" description="Helical" evidence="1">
    <location>
        <begin position="320"/>
        <end position="341"/>
    </location>
</feature>
<feature type="transmembrane region" description="Helical" evidence="1">
    <location>
        <begin position="97"/>
        <end position="114"/>
    </location>
</feature>
<feature type="transmembrane region" description="Helical" evidence="1">
    <location>
        <begin position="361"/>
        <end position="383"/>
    </location>
</feature>
<feature type="transmembrane region" description="Helical" evidence="1">
    <location>
        <begin position="207"/>
        <end position="226"/>
    </location>
</feature>
<evidence type="ECO:0000313" key="3">
    <source>
        <dbReference type="Proteomes" id="UP000243426"/>
    </source>
</evidence>
<proteinExistence type="predicted"/>
<dbReference type="PANTHER" id="PTHR30199">
    <property type="entry name" value="MFS FAMILY TRANSPORTER, PREDICTED SUBSTRATE BENZOATE"/>
    <property type="match status" value="1"/>
</dbReference>
<keyword evidence="1" id="KW-0812">Transmembrane</keyword>
<name>A0A1H1V8E2_9GAMM</name>